<dbReference type="RefSeq" id="WP_180956023.1">
    <property type="nucleotide sequence ID" value="NZ_OCTN01000007.1"/>
</dbReference>
<proteinExistence type="predicted"/>
<dbReference type="Gene3D" id="3.40.640.10">
    <property type="entry name" value="Type I PLP-dependent aspartate aminotransferase-like (Major domain)"/>
    <property type="match status" value="1"/>
</dbReference>
<evidence type="ECO:0000256" key="2">
    <source>
        <dbReference type="ARBA" id="ARBA00022898"/>
    </source>
</evidence>
<comment type="cofactor">
    <cofactor evidence="1">
        <name>pyridoxal 5'-phosphate</name>
        <dbReference type="ChEBI" id="CHEBI:597326"/>
    </cofactor>
</comment>
<name>A0A2C9CU08_9RHOB</name>
<dbReference type="PANTHER" id="PTHR43713">
    <property type="entry name" value="GLUTAMATE-1-SEMIALDEHYDE 2,1-AMINOMUTASE"/>
    <property type="match status" value="1"/>
</dbReference>
<dbReference type="InterPro" id="IPR049704">
    <property type="entry name" value="Aminotrans_3_PPA_site"/>
</dbReference>
<dbReference type="GO" id="GO:0004672">
    <property type="term" value="F:protein kinase activity"/>
    <property type="evidence" value="ECO:0007669"/>
    <property type="project" value="InterPro"/>
</dbReference>
<keyword evidence="2" id="KW-0663">Pyridoxal phosphate</keyword>
<reference evidence="5" key="1">
    <citation type="submission" date="2017-09" db="EMBL/GenBank/DDBJ databases">
        <authorList>
            <person name="Varghese N."/>
            <person name="Submissions S."/>
        </authorList>
    </citation>
    <scope>NUCLEOTIDE SEQUENCE [LARGE SCALE GENOMIC DNA]</scope>
    <source>
        <strain evidence="5">C7</strain>
    </source>
</reference>
<dbReference type="InterPro" id="IPR015422">
    <property type="entry name" value="PyrdxlP-dep_Trfase_small"/>
</dbReference>
<evidence type="ECO:0000259" key="3">
    <source>
        <dbReference type="PROSITE" id="PS50011"/>
    </source>
</evidence>
<dbReference type="PANTHER" id="PTHR43713:SF3">
    <property type="entry name" value="GLUTAMATE-1-SEMIALDEHYDE 2,1-AMINOMUTASE 1, CHLOROPLASTIC-RELATED"/>
    <property type="match status" value="1"/>
</dbReference>
<dbReference type="Proteomes" id="UP000220034">
    <property type="component" value="Unassembled WGS sequence"/>
</dbReference>
<dbReference type="InterPro" id="IPR005814">
    <property type="entry name" value="Aminotrans_3"/>
</dbReference>
<protein>
    <recommendedName>
        <fullName evidence="3">Protein kinase domain-containing protein</fullName>
    </recommendedName>
</protein>
<keyword evidence="5" id="KW-1185">Reference proteome</keyword>
<dbReference type="Gene3D" id="3.90.1150.10">
    <property type="entry name" value="Aspartate Aminotransferase, domain 1"/>
    <property type="match status" value="1"/>
</dbReference>
<dbReference type="InterPro" id="IPR011009">
    <property type="entry name" value="Kinase-like_dom_sf"/>
</dbReference>
<evidence type="ECO:0000313" key="5">
    <source>
        <dbReference type="Proteomes" id="UP000220034"/>
    </source>
</evidence>
<organism evidence="4 5">
    <name type="scientific">Pontivivens marinum</name>
    <dbReference type="NCBI Taxonomy" id="1690039"/>
    <lineage>
        <taxon>Bacteria</taxon>
        <taxon>Pseudomonadati</taxon>
        <taxon>Pseudomonadota</taxon>
        <taxon>Alphaproteobacteria</taxon>
        <taxon>Rhodobacterales</taxon>
        <taxon>Paracoccaceae</taxon>
        <taxon>Pontivivens</taxon>
    </lineage>
</organism>
<dbReference type="PROSITE" id="PS00600">
    <property type="entry name" value="AA_TRANSFER_CLASS_3"/>
    <property type="match status" value="1"/>
</dbReference>
<dbReference type="SUPFAM" id="SSF53383">
    <property type="entry name" value="PLP-dependent transferases"/>
    <property type="match status" value="1"/>
</dbReference>
<dbReference type="GO" id="GO:0005524">
    <property type="term" value="F:ATP binding"/>
    <property type="evidence" value="ECO:0007669"/>
    <property type="project" value="InterPro"/>
</dbReference>
<dbReference type="InterPro" id="IPR015424">
    <property type="entry name" value="PyrdxlP-dep_Trfase"/>
</dbReference>
<dbReference type="EMBL" id="OCTN01000007">
    <property type="protein sequence ID" value="SOH95001.1"/>
    <property type="molecule type" value="Genomic_DNA"/>
</dbReference>
<sequence length="870" mass="96741">MTRMIQPLRMMVMGYYATRAVKAGPVREEGARMGSFLTKLAMAGGPFYIKLGQILSTRSDLMPIGAVRALQSLQDDVPADGFAATRATLEAAYGQRLEDVFASIEEMPVASASIAQVHRARLKTGEVVAVKVRRRRVKTQMMRSLRFVTFVTNMMDRLVPKMRKMHARARMAEIRRLLSDQLDFRIELRNLQALRRNFLNHEYIGTPAPYPDLCREDVLVMEFVEGVRALDYAKIDVSPKQMAARLQNAIYTMLYFDGVVHGDPHPGNMIFSQDGKITFIDFGIVAYLSEDEKWGLSSFYYAATNHQWELAVRRFTKCFVLSDVQLLDDAGYCTDMAAVLQHHFQEQADNWNTMAFFNDVTQVINAYGATYTPNFTKAELAMMSCEGFATQMDPTIDIWENARNFSDQYSPFVSDEIRDYLDAWYSQNCPNALALRQRAKGSLVASTHLDRYFFPSNYPVFVEHGAGARIIDVDGNSLIDLSCGYGPNILGYGNRVAVEAQQKTAETTNINALGHALEVDLAETLVEAFPGSDLAVMSNSGTESVIHALRLCRTYRPRARYVVKCEGHYHGFSDQAMVSSWFRVKGETADPEPVAGCQGTPQDVVDNTRVVQFNHPRSLEVIRENAADIACVLLEPMQAGSGKIEVNYLKQLRELCTELDIPLVFDEVVTGFRVAYGGVQTLAGVVPDVTCLGKIMGGGLPAGAIVGKSHILELGRTTGDPFRDYEERAFLGGTMSGNYQSCAAGLAVLRHLKANPAIYQGLTDKTAYLRDRLTAAAAVRGLNMNLKAGYSMFSVSFTHKMPKHFREALQGANFKATLALAYLMRSRGVYMPELHGFLISDAHSMDDLAHVADAFESCLDQMDGLGMFVR</sequence>
<dbReference type="CDD" id="cd05121">
    <property type="entry name" value="ABC1_ADCK3-like"/>
    <property type="match status" value="1"/>
</dbReference>
<dbReference type="AlphaFoldDB" id="A0A2C9CU08"/>
<feature type="domain" description="Protein kinase" evidence="3">
    <location>
        <begin position="103"/>
        <end position="573"/>
    </location>
</feature>
<dbReference type="Pfam" id="PF03109">
    <property type="entry name" value="ABC1"/>
    <property type="match status" value="1"/>
</dbReference>
<dbReference type="GO" id="GO:0030170">
    <property type="term" value="F:pyridoxal phosphate binding"/>
    <property type="evidence" value="ECO:0007669"/>
    <property type="project" value="InterPro"/>
</dbReference>
<dbReference type="Pfam" id="PF00202">
    <property type="entry name" value="Aminotran_3"/>
    <property type="match status" value="1"/>
</dbReference>
<gene>
    <name evidence="4" type="ORF">SAMN06273572_10722</name>
</gene>
<dbReference type="PROSITE" id="PS50011">
    <property type="entry name" value="PROTEIN_KINASE_DOM"/>
    <property type="match status" value="1"/>
</dbReference>
<dbReference type="GO" id="GO:0008483">
    <property type="term" value="F:transaminase activity"/>
    <property type="evidence" value="ECO:0007669"/>
    <property type="project" value="InterPro"/>
</dbReference>
<dbReference type="InterPro" id="IPR004147">
    <property type="entry name" value="ABC1_dom"/>
</dbReference>
<dbReference type="InterPro" id="IPR015421">
    <property type="entry name" value="PyrdxlP-dep_Trfase_major"/>
</dbReference>
<accession>A0A2C9CU08</accession>
<dbReference type="Gene3D" id="1.10.510.10">
    <property type="entry name" value="Transferase(Phosphotransferase) domain 1"/>
    <property type="match status" value="1"/>
</dbReference>
<evidence type="ECO:0000313" key="4">
    <source>
        <dbReference type="EMBL" id="SOH95001.1"/>
    </source>
</evidence>
<dbReference type="InterPro" id="IPR000719">
    <property type="entry name" value="Prot_kinase_dom"/>
</dbReference>
<dbReference type="SUPFAM" id="SSF56112">
    <property type="entry name" value="Protein kinase-like (PK-like)"/>
    <property type="match status" value="1"/>
</dbReference>
<evidence type="ECO:0000256" key="1">
    <source>
        <dbReference type="ARBA" id="ARBA00001933"/>
    </source>
</evidence>